<keyword evidence="2" id="KW-1185">Reference proteome</keyword>
<organism evidence="1 2">
    <name type="scientific">Cylicostephanus goldi</name>
    <name type="common">Nematode worm</name>
    <dbReference type="NCBI Taxonomy" id="71465"/>
    <lineage>
        <taxon>Eukaryota</taxon>
        <taxon>Metazoa</taxon>
        <taxon>Ecdysozoa</taxon>
        <taxon>Nematoda</taxon>
        <taxon>Chromadorea</taxon>
        <taxon>Rhabditida</taxon>
        <taxon>Rhabditina</taxon>
        <taxon>Rhabditomorpha</taxon>
        <taxon>Strongyloidea</taxon>
        <taxon>Strongylidae</taxon>
        <taxon>Cylicostephanus</taxon>
    </lineage>
</organism>
<proteinExistence type="predicted"/>
<sequence length="83" mass="9365">MDKAADLILGKMRHEEFNEAAYYEFESDVTIRVSTTYGKLNRASGRDFELLWGIANRMTVRPDIMCIPCPTIAFSALGGDRNC</sequence>
<dbReference type="AlphaFoldDB" id="A0A3P7M7B6"/>
<dbReference type="EMBL" id="UYRV01106081">
    <property type="protein sequence ID" value="VDN21940.1"/>
    <property type="molecule type" value="Genomic_DNA"/>
</dbReference>
<dbReference type="OrthoDB" id="5889576at2759"/>
<name>A0A3P7M7B6_CYLGO</name>
<reference evidence="1 2" key="1">
    <citation type="submission" date="2018-11" db="EMBL/GenBank/DDBJ databases">
        <authorList>
            <consortium name="Pathogen Informatics"/>
        </authorList>
    </citation>
    <scope>NUCLEOTIDE SEQUENCE [LARGE SCALE GENOMIC DNA]</scope>
</reference>
<gene>
    <name evidence="1" type="ORF">CGOC_LOCUS9169</name>
</gene>
<accession>A0A3P7M7B6</accession>
<protein>
    <submittedName>
        <fullName evidence="1">Uncharacterized protein</fullName>
    </submittedName>
</protein>
<evidence type="ECO:0000313" key="1">
    <source>
        <dbReference type="EMBL" id="VDN21940.1"/>
    </source>
</evidence>
<evidence type="ECO:0000313" key="2">
    <source>
        <dbReference type="Proteomes" id="UP000271889"/>
    </source>
</evidence>
<dbReference type="Proteomes" id="UP000271889">
    <property type="component" value="Unassembled WGS sequence"/>
</dbReference>